<dbReference type="Proteomes" id="UP000310406">
    <property type="component" value="Unassembled WGS sequence"/>
</dbReference>
<dbReference type="RefSeq" id="WP_136567560.1">
    <property type="nucleotide sequence ID" value="NZ_SNTZ01000016.1"/>
</dbReference>
<evidence type="ECO:0000313" key="1">
    <source>
        <dbReference type="EMBL" id="THV57119.1"/>
    </source>
</evidence>
<reference evidence="1 2" key="1">
    <citation type="submission" date="2019-03" db="EMBL/GenBank/DDBJ databases">
        <title>Muricauda SCR12 sp.nov, a marine bacterium isolated from Pacific Ocean:the Okinawa trough.</title>
        <authorList>
            <person name="Liu L."/>
        </authorList>
    </citation>
    <scope>NUCLEOTIDE SEQUENCE [LARGE SCALE GENOMIC DNA]</scope>
    <source>
        <strain evidence="1 2">SCR12</strain>
    </source>
</reference>
<organism evidence="1 2">
    <name type="scientific">Flagellimonas alvinocaridis</name>
    <dbReference type="NCBI Taxonomy" id="2530200"/>
    <lineage>
        <taxon>Bacteria</taxon>
        <taxon>Pseudomonadati</taxon>
        <taxon>Bacteroidota</taxon>
        <taxon>Flavobacteriia</taxon>
        <taxon>Flavobacteriales</taxon>
        <taxon>Flavobacteriaceae</taxon>
        <taxon>Flagellimonas</taxon>
    </lineage>
</organism>
<comment type="caution">
    <text evidence="1">The sequence shown here is derived from an EMBL/GenBank/DDBJ whole genome shotgun (WGS) entry which is preliminary data.</text>
</comment>
<proteinExistence type="predicted"/>
<gene>
    <name evidence="1" type="ORF">EZV76_16015</name>
</gene>
<accession>A0A4S8RQ37</accession>
<protein>
    <submittedName>
        <fullName evidence="1">Uncharacterized protein</fullName>
    </submittedName>
</protein>
<sequence length="113" mass="13232">MRIGLVLAWLFIASQVVLIVYSRFIPERFFCWAPFDEQTVYTINVVIDGDSLSMEEVEKRYRYSPDAIEPRAIDNIFSIVEQYEKTYGKTDNAKVSITYSTNGHPSKTWYYPQ</sequence>
<dbReference type="OrthoDB" id="1134763at2"/>
<dbReference type="EMBL" id="SNTZ01000016">
    <property type="protein sequence ID" value="THV57119.1"/>
    <property type="molecule type" value="Genomic_DNA"/>
</dbReference>
<name>A0A4S8RQ37_9FLAO</name>
<keyword evidence="2" id="KW-1185">Reference proteome</keyword>
<dbReference type="AlphaFoldDB" id="A0A4S8RQ37"/>
<evidence type="ECO:0000313" key="2">
    <source>
        <dbReference type="Proteomes" id="UP000310406"/>
    </source>
</evidence>